<sequence length="80" mass="7583">MSTAADNGLKYAVITAGADRAATGGMADGAPAGAAGATAYSVEIAGVDSDGASSVRRGLAALALFAGGAALSGVTRRRRA</sequence>
<proteinExistence type="predicted"/>
<reference evidence="2" key="1">
    <citation type="submission" date="2021-03" db="EMBL/GenBank/DDBJ databases">
        <title>Pengzhenrongella sicca gen. nov., sp. nov., a new member of suborder Micrococcineae isolated from High-Arctic tundra soil.</title>
        <authorList>
            <person name="Peng F."/>
        </authorList>
    </citation>
    <scope>NUCLEOTIDE SEQUENCE</scope>
    <source>
        <strain evidence="2">LRZ-2</strain>
    </source>
</reference>
<gene>
    <name evidence="2" type="ORF">J4E96_01115</name>
</gene>
<keyword evidence="1" id="KW-0812">Transmembrane</keyword>
<protein>
    <submittedName>
        <fullName evidence="2">Uncharacterized protein</fullName>
    </submittedName>
</protein>
<keyword evidence="1" id="KW-0472">Membrane</keyword>
<evidence type="ECO:0000256" key="1">
    <source>
        <dbReference type="SAM" id="Phobius"/>
    </source>
</evidence>
<dbReference type="KEGG" id="psic:J4E96_01115"/>
<keyword evidence="1" id="KW-1133">Transmembrane helix</keyword>
<dbReference type="Proteomes" id="UP000663937">
    <property type="component" value="Chromosome"/>
</dbReference>
<feature type="transmembrane region" description="Helical" evidence="1">
    <location>
        <begin position="58"/>
        <end position="75"/>
    </location>
</feature>
<evidence type="ECO:0000313" key="2">
    <source>
        <dbReference type="EMBL" id="QTE29686.1"/>
    </source>
</evidence>
<dbReference type="AlphaFoldDB" id="A0A8A4ZGN0"/>
<dbReference type="RefSeq" id="WP_227423980.1">
    <property type="nucleotide sequence ID" value="NZ_CP071868.1"/>
</dbReference>
<accession>A0A8A4ZGN0</accession>
<keyword evidence="3" id="KW-1185">Reference proteome</keyword>
<organism evidence="2 3">
    <name type="scientific">Pengzhenrongella sicca</name>
    <dbReference type="NCBI Taxonomy" id="2819238"/>
    <lineage>
        <taxon>Bacteria</taxon>
        <taxon>Bacillati</taxon>
        <taxon>Actinomycetota</taxon>
        <taxon>Actinomycetes</taxon>
        <taxon>Micrococcales</taxon>
        <taxon>Pengzhenrongella</taxon>
    </lineage>
</organism>
<evidence type="ECO:0000313" key="3">
    <source>
        <dbReference type="Proteomes" id="UP000663937"/>
    </source>
</evidence>
<dbReference type="EMBL" id="CP071868">
    <property type="protein sequence ID" value="QTE29686.1"/>
    <property type="molecule type" value="Genomic_DNA"/>
</dbReference>
<name>A0A8A4ZGN0_9MICO</name>